<sequence length="407" mass="44746">MLFATVLLTASLLSSNGILIKSIEQNLSPIFLVQLLKQSAMNKAALERLLTSEKVLADWFSSEFLAHVPISQIEQIISSLKQGLGDYQKVEEQGENYRVVFARGYVPTQIGLDSNGKIAMLFFQPPVAKSQDLKEAIAELKTLPGQVSFLVLEGKTERAALNADTPLAVGSAFKLAVLQALKSQISAKVRSWGDVVELKSGWKSLPSGMLQTWPDSSLLTLQTLSALMISQSDNTATDALINIIGRPIIEAITPRNVPFLTTREFFILKSAKNQELRKRYRNSNVEQKRAILKSLAQQSLPDVSEFTGNPVALDIEWFFTARELCSLIDKVADLPLMSINPGVANAGDWERVAFKGGSESGVLNLTTWLKAKNGKQYCVVGTWNHDAPLEQSRFMTIYSSAIAGLKD</sequence>
<keyword evidence="2" id="KW-0378">Hydrolase</keyword>
<keyword evidence="3" id="KW-1185">Reference proteome</keyword>
<dbReference type="SUPFAM" id="SSF56601">
    <property type="entry name" value="beta-lactamase/transpeptidase-like"/>
    <property type="match status" value="1"/>
</dbReference>
<comment type="caution">
    <text evidence="2">The sequence shown here is derived from an EMBL/GenBank/DDBJ whole genome shotgun (WGS) entry which is preliminary data.</text>
</comment>
<dbReference type="InterPro" id="IPR012338">
    <property type="entry name" value="Beta-lactam/transpept-like"/>
</dbReference>
<dbReference type="Pfam" id="PF13354">
    <property type="entry name" value="Beta-lactamase2"/>
    <property type="match status" value="1"/>
</dbReference>
<feature type="domain" description="Beta-lactamase class A catalytic" evidence="1">
    <location>
        <begin position="152"/>
        <end position="250"/>
    </location>
</feature>
<organism evidence="2 3">
    <name type="scientific">Calothrix parietina FACHB-288</name>
    <dbReference type="NCBI Taxonomy" id="2692896"/>
    <lineage>
        <taxon>Bacteria</taxon>
        <taxon>Bacillati</taxon>
        <taxon>Cyanobacteriota</taxon>
        <taxon>Cyanophyceae</taxon>
        <taxon>Nostocales</taxon>
        <taxon>Calotrichaceae</taxon>
        <taxon>Calothrix</taxon>
    </lineage>
</organism>
<dbReference type="InterPro" id="IPR045155">
    <property type="entry name" value="Beta-lactam_cat"/>
</dbReference>
<proteinExistence type="predicted"/>
<dbReference type="Gene3D" id="3.40.710.10">
    <property type="entry name" value="DD-peptidase/beta-lactamase superfamily"/>
    <property type="match status" value="1"/>
</dbReference>
<dbReference type="PANTHER" id="PTHR35333">
    <property type="entry name" value="BETA-LACTAMASE"/>
    <property type="match status" value="1"/>
</dbReference>
<dbReference type="InterPro" id="IPR000871">
    <property type="entry name" value="Beta-lactam_class-A"/>
</dbReference>
<dbReference type="Proteomes" id="UP000658514">
    <property type="component" value="Unassembled WGS sequence"/>
</dbReference>
<dbReference type="RefSeq" id="WP_190545154.1">
    <property type="nucleotide sequence ID" value="NZ_CAWPNO010000066.1"/>
</dbReference>
<name>A0ABR8AD95_9CYAN</name>
<evidence type="ECO:0000313" key="3">
    <source>
        <dbReference type="Proteomes" id="UP000658514"/>
    </source>
</evidence>
<evidence type="ECO:0000259" key="1">
    <source>
        <dbReference type="Pfam" id="PF13354"/>
    </source>
</evidence>
<accession>A0ABR8AD95</accession>
<protein>
    <submittedName>
        <fullName evidence="2">Serine hydrolase</fullName>
    </submittedName>
</protein>
<dbReference type="PANTHER" id="PTHR35333:SF5">
    <property type="entry name" value="CONSERVED LIPOPROTEIN LPQF-RELATED"/>
    <property type="match status" value="1"/>
</dbReference>
<dbReference type="GO" id="GO:0016787">
    <property type="term" value="F:hydrolase activity"/>
    <property type="evidence" value="ECO:0007669"/>
    <property type="project" value="UniProtKB-KW"/>
</dbReference>
<dbReference type="EMBL" id="JACJQH010000033">
    <property type="protein sequence ID" value="MBD2197879.1"/>
    <property type="molecule type" value="Genomic_DNA"/>
</dbReference>
<reference evidence="2 3" key="1">
    <citation type="journal article" date="2020" name="ISME J.">
        <title>Comparative genomics reveals insights into cyanobacterial evolution and habitat adaptation.</title>
        <authorList>
            <person name="Chen M.Y."/>
            <person name="Teng W.K."/>
            <person name="Zhao L."/>
            <person name="Hu C.X."/>
            <person name="Zhou Y.K."/>
            <person name="Han B.P."/>
            <person name="Song L.R."/>
            <person name="Shu W.S."/>
        </authorList>
    </citation>
    <scope>NUCLEOTIDE SEQUENCE [LARGE SCALE GENOMIC DNA]</scope>
    <source>
        <strain evidence="2 3">FACHB-288</strain>
    </source>
</reference>
<evidence type="ECO:0000313" key="2">
    <source>
        <dbReference type="EMBL" id="MBD2197879.1"/>
    </source>
</evidence>
<gene>
    <name evidence="2" type="ORF">H6G24_20600</name>
</gene>